<keyword evidence="2 4" id="KW-0819">tRNA processing</keyword>
<reference evidence="6 7" key="1">
    <citation type="submission" date="2014-10" db="EMBL/GenBank/DDBJ databases">
        <title>Genome sequence of a Xanthomonas strain that is pathogenic on beans.</title>
        <authorList>
            <person name="Aritua V."/>
            <person name="Sapp M."/>
            <person name="Harrison J."/>
            <person name="Smith J."/>
            <person name="Studholme D."/>
        </authorList>
    </citation>
    <scope>NUCLEOTIDE SEQUENCE [LARGE SCALE GENOMIC DNA]</scope>
    <source>
        <strain evidence="6 7">Nyagatare</strain>
    </source>
</reference>
<dbReference type="AlphaFoldDB" id="A0AB34PC49"/>
<evidence type="ECO:0000256" key="2">
    <source>
        <dbReference type="ARBA" id="ARBA00022694"/>
    </source>
</evidence>
<dbReference type="PANTHER" id="PTHR47811">
    <property type="entry name" value="TRNA PSEUDOURIDINE SYNTHASE D"/>
    <property type="match status" value="1"/>
</dbReference>
<dbReference type="InterPro" id="IPR001656">
    <property type="entry name" value="PsdUridine_synth_TruD"/>
</dbReference>
<organism evidence="6 7">
    <name type="scientific">Xanthomonas cannabis pv. phaseoli</name>
    <dbReference type="NCBI Taxonomy" id="1885902"/>
    <lineage>
        <taxon>Bacteria</taxon>
        <taxon>Pseudomonadati</taxon>
        <taxon>Pseudomonadota</taxon>
        <taxon>Gammaproteobacteria</taxon>
        <taxon>Lysobacterales</taxon>
        <taxon>Lysobacteraceae</taxon>
        <taxon>Xanthomonas</taxon>
    </lineage>
</organism>
<comment type="caution">
    <text evidence="6">The sequence shown here is derived from an EMBL/GenBank/DDBJ whole genome shotgun (WGS) entry which is preliminary data.</text>
</comment>
<comment type="similarity">
    <text evidence="1 4">Belongs to the pseudouridine synthase TruD family.</text>
</comment>
<dbReference type="EC" id="5.4.99.27" evidence="4"/>
<keyword evidence="3 4" id="KW-0413">Isomerase</keyword>
<dbReference type="InterPro" id="IPR020119">
    <property type="entry name" value="PsdUridine_synth_TruD_CS"/>
</dbReference>
<dbReference type="EMBL" id="JRQI01000016">
    <property type="protein sequence ID" value="KGK58768.1"/>
    <property type="molecule type" value="Genomic_DNA"/>
</dbReference>
<evidence type="ECO:0000313" key="6">
    <source>
        <dbReference type="EMBL" id="KGK58768.1"/>
    </source>
</evidence>
<dbReference type="GO" id="GO:0160150">
    <property type="term" value="F:tRNA pseudouridine(13) synthase activity"/>
    <property type="evidence" value="ECO:0007669"/>
    <property type="project" value="UniProtKB-EC"/>
</dbReference>
<protein>
    <recommendedName>
        <fullName evidence="4">tRNA pseudouridine synthase D</fullName>
        <ecNumber evidence="4">5.4.99.27</ecNumber>
    </recommendedName>
    <alternativeName>
        <fullName evidence="4">tRNA pseudouridine(13) synthase</fullName>
    </alternativeName>
    <alternativeName>
        <fullName evidence="4">tRNA pseudouridylate synthase D</fullName>
    </alternativeName>
    <alternativeName>
        <fullName evidence="4">tRNA-uridine isomerase D</fullName>
    </alternativeName>
</protein>
<dbReference type="InterPro" id="IPR011760">
    <property type="entry name" value="PsdUridine_synth_TruD_insert"/>
</dbReference>
<evidence type="ECO:0000313" key="7">
    <source>
        <dbReference type="Proteomes" id="UP000029879"/>
    </source>
</evidence>
<comment type="function">
    <text evidence="4">Responsible for synthesis of pseudouridine from uracil-13 in transfer RNAs.</text>
</comment>
<dbReference type="PROSITE" id="PS01268">
    <property type="entry name" value="UPF0024"/>
    <property type="match status" value="1"/>
</dbReference>
<evidence type="ECO:0000259" key="5">
    <source>
        <dbReference type="PROSITE" id="PS50984"/>
    </source>
</evidence>
<dbReference type="GO" id="GO:0031119">
    <property type="term" value="P:tRNA pseudouridine synthesis"/>
    <property type="evidence" value="ECO:0007669"/>
    <property type="project" value="UniProtKB-UniRule"/>
</dbReference>
<dbReference type="Pfam" id="PF01142">
    <property type="entry name" value="TruD"/>
    <property type="match status" value="2"/>
</dbReference>
<dbReference type="GO" id="GO:0005829">
    <property type="term" value="C:cytosol"/>
    <property type="evidence" value="ECO:0007669"/>
    <property type="project" value="TreeGrafter"/>
</dbReference>
<dbReference type="SUPFAM" id="SSF55120">
    <property type="entry name" value="Pseudouridine synthase"/>
    <property type="match status" value="1"/>
</dbReference>
<dbReference type="InterPro" id="IPR050170">
    <property type="entry name" value="TruD_pseudoU_synthase"/>
</dbReference>
<dbReference type="Gene3D" id="3.30.2350.20">
    <property type="entry name" value="TruD, catalytic domain"/>
    <property type="match status" value="1"/>
</dbReference>
<evidence type="ECO:0000256" key="3">
    <source>
        <dbReference type="ARBA" id="ARBA00023235"/>
    </source>
</evidence>
<gene>
    <name evidence="4" type="primary">truD</name>
    <name evidence="6" type="ORF">NC00_05465</name>
</gene>
<evidence type="ECO:0000256" key="4">
    <source>
        <dbReference type="HAMAP-Rule" id="MF_01082"/>
    </source>
</evidence>
<dbReference type="InterPro" id="IPR042214">
    <property type="entry name" value="TruD_catalytic"/>
</dbReference>
<name>A0AB34PC49_9XANT</name>
<dbReference type="PROSITE" id="PS50984">
    <property type="entry name" value="TRUD"/>
    <property type="match status" value="1"/>
</dbReference>
<dbReference type="Proteomes" id="UP000029879">
    <property type="component" value="Unassembled WGS sequence"/>
</dbReference>
<dbReference type="PANTHER" id="PTHR47811:SF1">
    <property type="entry name" value="TRNA PSEUDOURIDINE SYNTHASE D"/>
    <property type="match status" value="1"/>
</dbReference>
<accession>A0AB34PC49</accession>
<dbReference type="Gene3D" id="3.30.2340.10">
    <property type="entry name" value="TruD, insertion domain"/>
    <property type="match status" value="1"/>
</dbReference>
<comment type="catalytic activity">
    <reaction evidence="4">
        <text>uridine(13) in tRNA = pseudouridine(13) in tRNA</text>
        <dbReference type="Rhea" id="RHEA:42540"/>
        <dbReference type="Rhea" id="RHEA-COMP:10105"/>
        <dbReference type="Rhea" id="RHEA-COMP:10106"/>
        <dbReference type="ChEBI" id="CHEBI:65314"/>
        <dbReference type="ChEBI" id="CHEBI:65315"/>
        <dbReference type="EC" id="5.4.99.27"/>
    </reaction>
</comment>
<feature type="active site" description="Nucleophile" evidence="4">
    <location>
        <position position="80"/>
    </location>
</feature>
<dbReference type="NCBIfam" id="NF002153">
    <property type="entry name" value="PRK00984.1-2"/>
    <property type="match status" value="1"/>
</dbReference>
<sequence>MSETSQLPRAHGPAVLSAAMRSTPEDFQVDELPSFEPSGEGEHLLLTIRKRGQNTAYVAKQLAHWAGIAEMGVSYAGLKDRHAVTTQRFSVHLPKRIAPDLATLDDAQMQVVESTWHHRKLQRGALLGNRFVLTLRQVQGEREAIERRLQAIAARGIPNWFGEQRFGRDGGNVASALAMFGYAQDADGTLAPAPKRRLRNDQRSILLSAARSSLFNRVLGARVEQGNWDIGLDGEAWMLDGSRSVFGPEPWSEVLAERLARFDIHPSGPLWGAGELRSTGQAAAVEQGALSDPQSEVLRQGLEAAGLKQERRALRLRPQGLDYRWPEAQTLQVEFALPPGCYATAVLWELGEVSDAGRAAPQLRTDA</sequence>
<dbReference type="HAMAP" id="MF_01082">
    <property type="entry name" value="TruD"/>
    <property type="match status" value="1"/>
</dbReference>
<dbReference type="RefSeq" id="WP_047694080.1">
    <property type="nucleotide sequence ID" value="NZ_KN265470.1"/>
</dbReference>
<dbReference type="CDD" id="cd02575">
    <property type="entry name" value="PseudoU_synth_EcTruD"/>
    <property type="match status" value="1"/>
</dbReference>
<proteinExistence type="inferred from homology"/>
<feature type="domain" description="TRUD" evidence="5">
    <location>
        <begin position="156"/>
        <end position="316"/>
    </location>
</feature>
<dbReference type="GO" id="GO:0003723">
    <property type="term" value="F:RNA binding"/>
    <property type="evidence" value="ECO:0007669"/>
    <property type="project" value="InterPro"/>
</dbReference>
<dbReference type="InterPro" id="IPR020103">
    <property type="entry name" value="PsdUridine_synth_cat_dom_sf"/>
</dbReference>
<dbReference type="InterPro" id="IPR043165">
    <property type="entry name" value="TruD_insert_sf"/>
</dbReference>
<evidence type="ECO:0000256" key="1">
    <source>
        <dbReference type="ARBA" id="ARBA00007953"/>
    </source>
</evidence>